<gene>
    <name evidence="5" type="ORF">CJ229_004005</name>
</gene>
<feature type="domain" description="Gamma-glutamylcyclotransferase AIG2-like" evidence="4">
    <location>
        <begin position="8"/>
        <end position="111"/>
    </location>
</feature>
<evidence type="ECO:0000256" key="2">
    <source>
        <dbReference type="PIRSR" id="PIRSR617939-1"/>
    </source>
</evidence>
<accession>A0AAF0YQX5</accession>
<evidence type="ECO:0000256" key="1">
    <source>
        <dbReference type="ARBA" id="ARBA00023239"/>
    </source>
</evidence>
<organism evidence="5 6">
    <name type="scientific">Nosocomiicoccus massiliensis</name>
    <dbReference type="NCBI Taxonomy" id="1232430"/>
    <lineage>
        <taxon>Bacteria</taxon>
        <taxon>Bacillati</taxon>
        <taxon>Bacillota</taxon>
        <taxon>Bacilli</taxon>
        <taxon>Bacillales</taxon>
        <taxon>Staphylococcaceae</taxon>
        <taxon>Nosocomiicoccus</taxon>
    </lineage>
</organism>
<proteinExistence type="predicted"/>
<keyword evidence="1" id="KW-0456">Lyase</keyword>
<feature type="binding site" evidence="3">
    <location>
        <begin position="8"/>
        <end position="13"/>
    </location>
    <ligand>
        <name>substrate</name>
    </ligand>
</feature>
<dbReference type="Pfam" id="PF06094">
    <property type="entry name" value="GGACT"/>
    <property type="match status" value="1"/>
</dbReference>
<dbReference type="KEGG" id="nmy:CJ229_004005"/>
<dbReference type="PANTHER" id="PTHR12935:SF0">
    <property type="entry name" value="GAMMA-GLUTAMYLCYCLOTRANSFERASE"/>
    <property type="match status" value="1"/>
</dbReference>
<reference evidence="6" key="1">
    <citation type="submission" date="2017-09" db="EMBL/GenBank/DDBJ databases">
        <title>Bacterial strain isolated from the female urinary microbiota.</title>
        <authorList>
            <person name="Thomas-White K."/>
            <person name="Kumar N."/>
            <person name="Forster S."/>
            <person name="Putonti C."/>
            <person name="Lawley T."/>
            <person name="Wolfe A.J."/>
        </authorList>
    </citation>
    <scope>NUCLEOTIDE SEQUENCE [LARGE SCALE GENOMIC DNA]</scope>
    <source>
        <strain evidence="6">UMB0959</strain>
    </source>
</reference>
<evidence type="ECO:0000313" key="6">
    <source>
        <dbReference type="Proteomes" id="UP000243626"/>
    </source>
</evidence>
<dbReference type="AlphaFoldDB" id="A0AAF0YQX5"/>
<feature type="binding site" evidence="3">
    <location>
        <position position="120"/>
    </location>
    <ligand>
        <name>substrate</name>
    </ligand>
</feature>
<name>A0AAF0YQX5_9STAP</name>
<keyword evidence="6" id="KW-1185">Reference proteome</keyword>
<dbReference type="CDD" id="cd06661">
    <property type="entry name" value="GGCT_like"/>
    <property type="match status" value="1"/>
</dbReference>
<protein>
    <submittedName>
        <fullName evidence="5">Gamma-glutamylcyclotransferase family protein</fullName>
    </submittedName>
</protein>
<dbReference type="EMBL" id="CP136964">
    <property type="protein sequence ID" value="WOS96991.1"/>
    <property type="molecule type" value="Genomic_DNA"/>
</dbReference>
<dbReference type="InterPro" id="IPR036568">
    <property type="entry name" value="GGCT-like_sf"/>
</dbReference>
<dbReference type="Proteomes" id="UP000243626">
    <property type="component" value="Chromosome"/>
</dbReference>
<reference evidence="5 6" key="2">
    <citation type="submission" date="2023-10" db="EMBL/GenBank/DDBJ databases">
        <authorList>
            <person name="Choi B."/>
        </authorList>
    </citation>
    <scope>NUCLEOTIDE SEQUENCE [LARGE SCALE GENOMIC DNA]</scope>
    <source>
        <strain evidence="5 6">UMB0959</strain>
    </source>
</reference>
<dbReference type="Gene3D" id="3.10.490.10">
    <property type="entry name" value="Gamma-glutamyl cyclotransferase-like"/>
    <property type="match status" value="1"/>
</dbReference>
<evidence type="ECO:0000313" key="5">
    <source>
        <dbReference type="EMBL" id="WOS96991.1"/>
    </source>
</evidence>
<dbReference type="PANTHER" id="PTHR12935">
    <property type="entry name" value="GAMMA-GLUTAMYLCYCLOTRANSFERASE"/>
    <property type="match status" value="1"/>
</dbReference>
<feature type="active site" description="Proton acceptor" evidence="2">
    <location>
        <position position="80"/>
    </location>
</feature>
<evidence type="ECO:0000256" key="3">
    <source>
        <dbReference type="PIRSR" id="PIRSR617939-2"/>
    </source>
</evidence>
<evidence type="ECO:0000259" key="4">
    <source>
        <dbReference type="Pfam" id="PF06094"/>
    </source>
</evidence>
<dbReference type="GO" id="GO:0003839">
    <property type="term" value="F:gamma-glutamylcyclotransferase activity"/>
    <property type="evidence" value="ECO:0007669"/>
    <property type="project" value="InterPro"/>
</dbReference>
<dbReference type="InterPro" id="IPR017939">
    <property type="entry name" value="G-Glutamylcylcotransferase"/>
</dbReference>
<dbReference type="InterPro" id="IPR013024">
    <property type="entry name" value="GGCT-like"/>
</dbReference>
<dbReference type="SUPFAM" id="SSF110857">
    <property type="entry name" value="Gamma-glutamyl cyclotransferase-like"/>
    <property type="match status" value="1"/>
</dbReference>
<sequence length="163" mass="18465">MEKIGKLYIVYGSNLNLEPMANKCPTAKLVGTSEIKDHKLVFRGPHAHAVATVEPCKGESVPVLVWQITSSDEKALDRYEGWPHLYRKEMMKVKVDKKTVNAMVYIMNEGRPLEQPSCYYYSIILEGYQSAGFDVEYLRRAVENSYKKDGVTLENESNGGKLV</sequence>
<dbReference type="InterPro" id="IPR009288">
    <property type="entry name" value="AIG2-like_dom"/>
</dbReference>